<evidence type="ECO:0000313" key="1">
    <source>
        <dbReference type="EMBL" id="KAL0368281.1"/>
    </source>
</evidence>
<dbReference type="AlphaFoldDB" id="A0AAW2QKQ6"/>
<protein>
    <submittedName>
        <fullName evidence="1">Uncharacterized protein</fullName>
    </submittedName>
</protein>
<gene>
    <name evidence="1" type="ORF">Scaly_1047000</name>
</gene>
<dbReference type="EMBL" id="JACGWM010000006">
    <property type="protein sequence ID" value="KAL0368281.1"/>
    <property type="molecule type" value="Genomic_DNA"/>
</dbReference>
<sequence length="144" mass="16325">MVFDAAGQAYNQDGGVDDGMGRVLLMQALVHNIMAMAPMIKCLGWQIDFMMYKPTRERNPNCAKTPYAVLRYLPITPRLQRLYASQPTAEQIMWHANHQTEEGSMCHMSDAEAWRHFDQTHPDFAVKPCNVRLGLCIDGFALHG</sequence>
<comment type="caution">
    <text evidence="1">The sequence shown here is derived from an EMBL/GenBank/DDBJ whole genome shotgun (WGS) entry which is preliminary data.</text>
</comment>
<dbReference type="PANTHER" id="PTHR10775:SF185">
    <property type="entry name" value="OS08G0208400 PROTEIN"/>
    <property type="match status" value="1"/>
</dbReference>
<organism evidence="1">
    <name type="scientific">Sesamum calycinum</name>
    <dbReference type="NCBI Taxonomy" id="2727403"/>
    <lineage>
        <taxon>Eukaryota</taxon>
        <taxon>Viridiplantae</taxon>
        <taxon>Streptophyta</taxon>
        <taxon>Embryophyta</taxon>
        <taxon>Tracheophyta</taxon>
        <taxon>Spermatophyta</taxon>
        <taxon>Magnoliopsida</taxon>
        <taxon>eudicotyledons</taxon>
        <taxon>Gunneridae</taxon>
        <taxon>Pentapetalae</taxon>
        <taxon>asterids</taxon>
        <taxon>lamiids</taxon>
        <taxon>Lamiales</taxon>
        <taxon>Pedaliaceae</taxon>
        <taxon>Sesamum</taxon>
    </lineage>
</organism>
<reference evidence="1" key="1">
    <citation type="submission" date="2020-06" db="EMBL/GenBank/DDBJ databases">
        <authorList>
            <person name="Li T."/>
            <person name="Hu X."/>
            <person name="Zhang T."/>
            <person name="Song X."/>
            <person name="Zhang H."/>
            <person name="Dai N."/>
            <person name="Sheng W."/>
            <person name="Hou X."/>
            <person name="Wei L."/>
        </authorList>
    </citation>
    <scope>NUCLEOTIDE SEQUENCE</scope>
    <source>
        <strain evidence="1">KEN8</strain>
        <tissue evidence="1">Leaf</tissue>
    </source>
</reference>
<dbReference type="InterPro" id="IPR004242">
    <property type="entry name" value="Transposase_21"/>
</dbReference>
<dbReference type="Pfam" id="PF02992">
    <property type="entry name" value="Transposase_21"/>
    <property type="match status" value="1"/>
</dbReference>
<reference evidence="1" key="2">
    <citation type="journal article" date="2024" name="Plant">
        <title>Genomic evolution and insights into agronomic trait innovations of Sesamum species.</title>
        <authorList>
            <person name="Miao H."/>
            <person name="Wang L."/>
            <person name="Qu L."/>
            <person name="Liu H."/>
            <person name="Sun Y."/>
            <person name="Le M."/>
            <person name="Wang Q."/>
            <person name="Wei S."/>
            <person name="Zheng Y."/>
            <person name="Lin W."/>
            <person name="Duan Y."/>
            <person name="Cao H."/>
            <person name="Xiong S."/>
            <person name="Wang X."/>
            <person name="Wei L."/>
            <person name="Li C."/>
            <person name="Ma Q."/>
            <person name="Ju M."/>
            <person name="Zhao R."/>
            <person name="Li G."/>
            <person name="Mu C."/>
            <person name="Tian Q."/>
            <person name="Mei H."/>
            <person name="Zhang T."/>
            <person name="Gao T."/>
            <person name="Zhang H."/>
        </authorList>
    </citation>
    <scope>NUCLEOTIDE SEQUENCE</scope>
    <source>
        <strain evidence="1">KEN8</strain>
    </source>
</reference>
<name>A0AAW2QKQ6_9LAMI</name>
<proteinExistence type="predicted"/>
<dbReference type="PANTHER" id="PTHR10775">
    <property type="entry name" value="OS08G0208400 PROTEIN"/>
    <property type="match status" value="1"/>
</dbReference>
<accession>A0AAW2QKQ6</accession>